<reference evidence="1 2" key="1">
    <citation type="journal article" date="2021" name="Elife">
        <title>Chloroplast acquisition without the gene transfer in kleptoplastic sea slugs, Plakobranchus ocellatus.</title>
        <authorList>
            <person name="Maeda T."/>
            <person name="Takahashi S."/>
            <person name="Yoshida T."/>
            <person name="Shimamura S."/>
            <person name="Takaki Y."/>
            <person name="Nagai Y."/>
            <person name="Toyoda A."/>
            <person name="Suzuki Y."/>
            <person name="Arimoto A."/>
            <person name="Ishii H."/>
            <person name="Satoh N."/>
            <person name="Nishiyama T."/>
            <person name="Hasebe M."/>
            <person name="Maruyama T."/>
            <person name="Minagawa J."/>
            <person name="Obokata J."/>
            <person name="Shigenobu S."/>
        </authorList>
    </citation>
    <scope>NUCLEOTIDE SEQUENCE [LARGE SCALE GENOMIC DNA]</scope>
</reference>
<comment type="caution">
    <text evidence="1">The sequence shown here is derived from an EMBL/GenBank/DDBJ whole genome shotgun (WGS) entry which is preliminary data.</text>
</comment>
<evidence type="ECO:0000313" key="1">
    <source>
        <dbReference type="EMBL" id="GFN76640.1"/>
    </source>
</evidence>
<dbReference type="Proteomes" id="UP000735302">
    <property type="component" value="Unassembled WGS sequence"/>
</dbReference>
<dbReference type="EMBL" id="BLXT01000403">
    <property type="protein sequence ID" value="GFN76640.1"/>
    <property type="molecule type" value="Genomic_DNA"/>
</dbReference>
<protein>
    <submittedName>
        <fullName evidence="1">Uncharacterized protein</fullName>
    </submittedName>
</protein>
<proteinExistence type="predicted"/>
<organism evidence="1 2">
    <name type="scientific">Plakobranchus ocellatus</name>
    <dbReference type="NCBI Taxonomy" id="259542"/>
    <lineage>
        <taxon>Eukaryota</taxon>
        <taxon>Metazoa</taxon>
        <taxon>Spiralia</taxon>
        <taxon>Lophotrochozoa</taxon>
        <taxon>Mollusca</taxon>
        <taxon>Gastropoda</taxon>
        <taxon>Heterobranchia</taxon>
        <taxon>Euthyneura</taxon>
        <taxon>Panpulmonata</taxon>
        <taxon>Sacoglossa</taxon>
        <taxon>Placobranchoidea</taxon>
        <taxon>Plakobranchidae</taxon>
        <taxon>Plakobranchus</taxon>
    </lineage>
</organism>
<gene>
    <name evidence="1" type="ORF">PoB_000314600</name>
</gene>
<name>A0AAV3XGN1_9GAST</name>
<evidence type="ECO:0000313" key="2">
    <source>
        <dbReference type="Proteomes" id="UP000735302"/>
    </source>
</evidence>
<dbReference type="AlphaFoldDB" id="A0AAV3XGN1"/>
<sequence length="125" mass="14165">MSVETTELSKEVVRKTAGCSHRTSLVRLGLSDKSQLVRIRFRADVKRDQRSVRLKTGVLGGQGMHRLRPLKGLSLSKYTLGDKQTLANNWVIVVIIGCSRRVQHDGILSKGERMYRMYSPRILVD</sequence>
<keyword evidence="2" id="KW-1185">Reference proteome</keyword>
<accession>A0AAV3XGN1</accession>